<protein>
    <recommendedName>
        <fullName evidence="3">Tetratricopeptide repeat protein 38</fullName>
    </recommendedName>
</protein>
<keyword evidence="2" id="KW-1185">Reference proteome</keyword>
<gene>
    <name evidence="1" type="ORF">PCOR1329_LOCUS934</name>
</gene>
<proteinExistence type="predicted"/>
<dbReference type="InterPro" id="IPR011990">
    <property type="entry name" value="TPR-like_helical_dom_sf"/>
</dbReference>
<evidence type="ECO:0000313" key="2">
    <source>
        <dbReference type="Proteomes" id="UP001189429"/>
    </source>
</evidence>
<reference evidence="1" key="1">
    <citation type="submission" date="2023-10" db="EMBL/GenBank/DDBJ databases">
        <authorList>
            <person name="Chen Y."/>
            <person name="Shah S."/>
            <person name="Dougan E. K."/>
            <person name="Thang M."/>
            <person name="Chan C."/>
        </authorList>
    </citation>
    <scope>NUCLEOTIDE SEQUENCE [LARGE SCALE GENOMIC DNA]</scope>
</reference>
<sequence length="319" mass="34909">MRLPLQNSHLQHMTSHTFFRTGFYHNGVEANKDAVDSDQQFLKHGKIPYGPGHNVVFLLSSALFAGERTTSYRYAQVAQQLFKDAPARPDGPNGRVAWSYPMIVAVRFGDWGRMVELDSLPPGNFSLQWPYGYGVVRTFALSIAAARLNRLDEAASNLRILQRLLPVVYATEGDLVVKASRIANYTAAAALAHARGFVKESLELFGAAVAVEMGMPYDEPPPWLLPTRECYGQAQLSAGQPAEAERTFRAALHGFSWHAEPNCGWALFGLRESLRAQRPTPNRTAEIGLLGEAIARARSHADSPLTSACSMIAGSGVVV</sequence>
<comment type="caution">
    <text evidence="1">The sequence shown here is derived from an EMBL/GenBank/DDBJ whole genome shotgun (WGS) entry which is preliminary data.</text>
</comment>
<dbReference type="PANTHER" id="PTHR45588">
    <property type="entry name" value="TPR DOMAIN-CONTAINING PROTEIN"/>
    <property type="match status" value="1"/>
</dbReference>
<evidence type="ECO:0000313" key="1">
    <source>
        <dbReference type="EMBL" id="CAK0789315.1"/>
    </source>
</evidence>
<evidence type="ECO:0008006" key="3">
    <source>
        <dbReference type="Google" id="ProtNLM"/>
    </source>
</evidence>
<organism evidence="1 2">
    <name type="scientific">Prorocentrum cordatum</name>
    <dbReference type="NCBI Taxonomy" id="2364126"/>
    <lineage>
        <taxon>Eukaryota</taxon>
        <taxon>Sar</taxon>
        <taxon>Alveolata</taxon>
        <taxon>Dinophyceae</taxon>
        <taxon>Prorocentrales</taxon>
        <taxon>Prorocentraceae</taxon>
        <taxon>Prorocentrum</taxon>
    </lineage>
</organism>
<dbReference type="EMBL" id="CAUYUJ010000220">
    <property type="protein sequence ID" value="CAK0789315.1"/>
    <property type="molecule type" value="Genomic_DNA"/>
</dbReference>
<accession>A0ABN9PD40</accession>
<dbReference type="SUPFAM" id="SSF48452">
    <property type="entry name" value="TPR-like"/>
    <property type="match status" value="1"/>
</dbReference>
<dbReference type="Proteomes" id="UP001189429">
    <property type="component" value="Unassembled WGS sequence"/>
</dbReference>
<dbReference type="Gene3D" id="1.25.40.10">
    <property type="entry name" value="Tetratricopeptide repeat domain"/>
    <property type="match status" value="1"/>
</dbReference>
<dbReference type="PANTHER" id="PTHR45588:SF1">
    <property type="entry name" value="WW DOMAIN-CONTAINING PROTEIN"/>
    <property type="match status" value="1"/>
</dbReference>
<name>A0ABN9PD40_9DINO</name>